<dbReference type="PANTHER" id="PTHR47843">
    <property type="entry name" value="BTB DOMAIN-CONTAINING PROTEIN-RELATED"/>
    <property type="match status" value="1"/>
</dbReference>
<dbReference type="InterPro" id="IPR011333">
    <property type="entry name" value="SKP1/BTB/POZ_sf"/>
</dbReference>
<evidence type="ECO:0000313" key="2">
    <source>
        <dbReference type="EMBL" id="KAG9989417.1"/>
    </source>
</evidence>
<protein>
    <submittedName>
        <fullName evidence="2">Uncharacterized protein</fullName>
    </submittedName>
</protein>
<organism evidence="2 3">
    <name type="scientific">Aureobasidium melanogenum</name>
    <name type="common">Aureobasidium pullulans var. melanogenum</name>
    <dbReference type="NCBI Taxonomy" id="46634"/>
    <lineage>
        <taxon>Eukaryota</taxon>
        <taxon>Fungi</taxon>
        <taxon>Dikarya</taxon>
        <taxon>Ascomycota</taxon>
        <taxon>Pezizomycotina</taxon>
        <taxon>Dothideomycetes</taxon>
        <taxon>Dothideomycetidae</taxon>
        <taxon>Dothideales</taxon>
        <taxon>Saccotheciaceae</taxon>
        <taxon>Aureobasidium</taxon>
    </lineage>
</organism>
<feature type="compositionally biased region" description="Polar residues" evidence="1">
    <location>
        <begin position="377"/>
        <end position="386"/>
    </location>
</feature>
<feature type="region of interest" description="Disordered" evidence="1">
    <location>
        <begin position="354"/>
        <end position="388"/>
    </location>
</feature>
<dbReference type="PANTHER" id="PTHR47843:SF5">
    <property type="entry name" value="BTB_POZ DOMAIN PROTEIN"/>
    <property type="match status" value="1"/>
</dbReference>
<keyword evidence="3" id="KW-1185">Reference proteome</keyword>
<name>A0A9P8G2L5_AURME</name>
<feature type="non-terminal residue" evidence="2">
    <location>
        <position position="1"/>
    </location>
</feature>
<comment type="caution">
    <text evidence="2">The sequence shown here is derived from an EMBL/GenBank/DDBJ whole genome shotgun (WGS) entry which is preliminary data.</text>
</comment>
<dbReference type="OrthoDB" id="9997739at2759"/>
<dbReference type="Proteomes" id="UP000729357">
    <property type="component" value="Unassembled WGS sequence"/>
</dbReference>
<dbReference type="EMBL" id="JAHFXS010000084">
    <property type="protein sequence ID" value="KAG9989417.1"/>
    <property type="molecule type" value="Genomic_DNA"/>
</dbReference>
<dbReference type="AlphaFoldDB" id="A0A9P8G2L5"/>
<sequence length="777" mass="87885">MSLDFRRILSSEPFRFLIGKDKALFTLHSHVPVGQSEPLLALVNGGMVEAQEGCAWLEDTDEATFVQIGEYLYTGDYTPTEPFDLLDELHVREESIGSHAQMIMKRDILNDDAISAAAEVEVRSEQFPEEPISQASDWGFCRSIKKEKRKYKKGHDPVLWDVDGVPGGPTVEPSRSKRELLWDEFVHSFDSYDQDLRPRQNMEPHEDYSAVFLGHAQLYVFADKYDIQQLAKLSLSKLGHTLAGFNVFNERIDDVVELLQFCYVNTPERAGTKDKLRDLVINQASTVENTVEDFLMLVEDNVANQQGPRASLDVKFDHNNEQVTAPHPCSPPPWSPTEVNTPTEGNTFAELNTPVRVPDSTDVDISDNAKVPYQDRTPGTQCQSSPHIRPTIFASGNKFEGEDALKVQHVQEMMEELPDDLVLEILNAPRVQNLLAKKQEAEQRKVSPSSEQVTITKIEQIVMTLMDSHADKCLDPKIKQAFKSLVRQRLDRLVQDQLPLAADLFLNGAVERLRDQFYEDCKMFEAGILETVEEGRTQLHDTTNECTAEINNLIQERTSELEYKSDKLKISVGEQLACLGYWSDKFARSNGNKEHATKTTARGNESLRLDVYTPAYWTLTHENIPSTIVEQPSDSAPAADARLLRLTFDLGVAGRSQVIMPSARVTTPLSPSRKTLLQKLQTLSSASHFDLYTNYDAFIAEGLQQVEALLRRRRHKTPQIKLSGFYLGSRDDSIDCWKNEGAFNINNSSCEHLKRERKHNPDEPLPQHKRPYCIAIA</sequence>
<reference evidence="2" key="1">
    <citation type="journal article" date="2021" name="J Fungi (Basel)">
        <title>Virulence traits and population genomics of the black yeast Aureobasidium melanogenum.</title>
        <authorList>
            <person name="Cernosa A."/>
            <person name="Sun X."/>
            <person name="Gostincar C."/>
            <person name="Fang C."/>
            <person name="Gunde-Cimerman N."/>
            <person name="Song Z."/>
        </authorList>
    </citation>
    <scope>NUCLEOTIDE SEQUENCE</scope>
    <source>
        <strain evidence="2">EXF-9298</strain>
    </source>
</reference>
<evidence type="ECO:0000313" key="3">
    <source>
        <dbReference type="Proteomes" id="UP000729357"/>
    </source>
</evidence>
<dbReference type="Gene3D" id="3.30.710.10">
    <property type="entry name" value="Potassium Channel Kv1.1, Chain A"/>
    <property type="match status" value="1"/>
</dbReference>
<gene>
    <name evidence="2" type="ORF">KCU98_g1905</name>
</gene>
<accession>A0A9P8G2L5</accession>
<evidence type="ECO:0000256" key="1">
    <source>
        <dbReference type="SAM" id="MobiDB-lite"/>
    </source>
</evidence>
<proteinExistence type="predicted"/>
<reference evidence="2" key="2">
    <citation type="submission" date="2021-08" db="EMBL/GenBank/DDBJ databases">
        <authorList>
            <person name="Gostincar C."/>
            <person name="Sun X."/>
            <person name="Song Z."/>
            <person name="Gunde-Cimerman N."/>
        </authorList>
    </citation>
    <scope>NUCLEOTIDE SEQUENCE</scope>
    <source>
        <strain evidence="2">EXF-9298</strain>
    </source>
</reference>